<feature type="compositionally biased region" description="Acidic residues" evidence="1">
    <location>
        <begin position="62"/>
        <end position="85"/>
    </location>
</feature>
<dbReference type="Proteomes" id="UP000093343">
    <property type="component" value="Unassembled WGS sequence"/>
</dbReference>
<sequence length="93" mass="10705">MITDDNKNYNPGDRNLMQDLQNQLQPENFNNGDDPTVESISYQNTNFTSDDASDREPLSETDLNEDTQEEDEANNPEENFDENYSESENFATD</sequence>
<feature type="compositionally biased region" description="Polar residues" evidence="1">
    <location>
        <begin position="18"/>
        <end position="50"/>
    </location>
</feature>
<proteinExistence type="predicted"/>
<protein>
    <submittedName>
        <fullName evidence="2">Uncharacterized protein</fullName>
    </submittedName>
</protein>
<dbReference type="EMBL" id="LVEN01000027">
    <property type="protein sequence ID" value="OCB73582.1"/>
    <property type="molecule type" value="Genomic_DNA"/>
</dbReference>
<gene>
    <name evidence="2" type="ORF">FLP_12935</name>
</gene>
<evidence type="ECO:0000256" key="1">
    <source>
        <dbReference type="SAM" id="MobiDB-lite"/>
    </source>
</evidence>
<comment type="caution">
    <text evidence="2">The sequence shown here is derived from an EMBL/GenBank/DDBJ whole genome shotgun (WGS) entry which is preliminary data.</text>
</comment>
<organism evidence="2 3">
    <name type="scientific">Flavobacterium piscis</name>
    <dbReference type="NCBI Taxonomy" id="1114874"/>
    <lineage>
        <taxon>Bacteria</taxon>
        <taxon>Pseudomonadati</taxon>
        <taxon>Bacteroidota</taxon>
        <taxon>Flavobacteriia</taxon>
        <taxon>Flavobacteriales</taxon>
        <taxon>Flavobacteriaceae</taxon>
        <taxon>Flavobacterium</taxon>
    </lineage>
</organism>
<feature type="region of interest" description="Disordered" evidence="1">
    <location>
        <begin position="1"/>
        <end position="93"/>
    </location>
</feature>
<accession>A0ABX2XHZ8</accession>
<keyword evidence="3" id="KW-1185">Reference proteome</keyword>
<evidence type="ECO:0000313" key="2">
    <source>
        <dbReference type="EMBL" id="OCB73582.1"/>
    </source>
</evidence>
<name>A0ABX2XHZ8_9FLAO</name>
<dbReference type="RefSeq" id="WP_065449902.1">
    <property type="nucleotide sequence ID" value="NZ_LVEN01000027.1"/>
</dbReference>
<reference evidence="3" key="1">
    <citation type="submission" date="2016-03" db="EMBL/GenBank/DDBJ databases">
        <title>Draft genome sequence of Paenibacillus glacialis DSM 22343.</title>
        <authorList>
            <person name="Shin S.-K."/>
            <person name="Yi H."/>
        </authorList>
    </citation>
    <scope>NUCLEOTIDE SEQUENCE [LARGE SCALE GENOMIC DNA]</scope>
    <source>
        <strain evidence="3">CCUG 60099</strain>
    </source>
</reference>
<evidence type="ECO:0000313" key="3">
    <source>
        <dbReference type="Proteomes" id="UP000093343"/>
    </source>
</evidence>